<accession>A0A731XSI3</accession>
<protein>
    <submittedName>
        <fullName evidence="1">Uncharacterized protein</fullName>
    </submittedName>
</protein>
<reference evidence="1" key="1">
    <citation type="journal article" date="2018" name="Genome Biol.">
        <title>SKESA: strategic k-mer extension for scrupulous assemblies.</title>
        <authorList>
            <person name="Souvorov A."/>
            <person name="Agarwala R."/>
            <person name="Lipman D.J."/>
        </authorList>
    </citation>
    <scope>NUCLEOTIDE SEQUENCE</scope>
    <source>
        <strain evidence="1">5039-68</strain>
    </source>
</reference>
<comment type="caution">
    <text evidence="1">The sequence shown here is derived from an EMBL/GenBank/DDBJ whole genome shotgun (WGS) entry which is preliminary data.</text>
</comment>
<gene>
    <name evidence="1" type="ORF">GND13_000343</name>
</gene>
<evidence type="ECO:0000313" key="1">
    <source>
        <dbReference type="EMBL" id="HAE4731207.1"/>
    </source>
</evidence>
<reference evidence="1" key="2">
    <citation type="submission" date="2018-07" db="EMBL/GenBank/DDBJ databases">
        <authorList>
            <consortium name="NCBI Pathogen Detection Project"/>
        </authorList>
    </citation>
    <scope>NUCLEOTIDE SEQUENCE</scope>
    <source>
        <strain evidence="1">5039-68</strain>
    </source>
</reference>
<name>A0A731XSI3_SALEE</name>
<dbReference type="EMBL" id="DAASAS010000002">
    <property type="protein sequence ID" value="HAE4731207.1"/>
    <property type="molecule type" value="Genomic_DNA"/>
</dbReference>
<proteinExistence type="predicted"/>
<dbReference type="AlphaFoldDB" id="A0A731XSI3"/>
<sequence length="60" mass="6118">MKRKVILSVAAAADSGLVEIPVPPTGSVTRGSNGIDAQDIDGREAEGIAVNGDVPVDKFI</sequence>
<organism evidence="1">
    <name type="scientific">Salmonella enterica subsp. VII serovar 40:z4,z24:[z39]</name>
    <dbReference type="NCBI Taxonomy" id="1967625"/>
    <lineage>
        <taxon>Bacteria</taxon>
        <taxon>Pseudomonadati</taxon>
        <taxon>Pseudomonadota</taxon>
        <taxon>Gammaproteobacteria</taxon>
        <taxon>Enterobacterales</taxon>
        <taxon>Enterobacteriaceae</taxon>
        <taxon>Salmonella</taxon>
    </lineage>
</organism>